<dbReference type="InterPro" id="IPR026893">
    <property type="entry name" value="Tyr/Ser_Pase_IphP-type"/>
</dbReference>
<evidence type="ECO:0000313" key="2">
    <source>
        <dbReference type="Proteomes" id="UP001175227"/>
    </source>
</evidence>
<evidence type="ECO:0000313" key="1">
    <source>
        <dbReference type="EMBL" id="KAK0486371.1"/>
    </source>
</evidence>
<comment type="caution">
    <text evidence="1">The sequence shown here is derived from an EMBL/GenBank/DDBJ whole genome shotgun (WGS) entry which is preliminary data.</text>
</comment>
<dbReference type="Proteomes" id="UP001175227">
    <property type="component" value="Unassembled WGS sequence"/>
</dbReference>
<dbReference type="EMBL" id="JAUEPR010000004">
    <property type="protein sequence ID" value="KAK0486371.1"/>
    <property type="molecule type" value="Genomic_DNA"/>
</dbReference>
<dbReference type="Gene3D" id="3.90.190.10">
    <property type="entry name" value="Protein tyrosine phosphatase superfamily"/>
    <property type="match status" value="1"/>
</dbReference>
<organism evidence="1 2">
    <name type="scientific">Armillaria novae-zelandiae</name>
    <dbReference type="NCBI Taxonomy" id="153914"/>
    <lineage>
        <taxon>Eukaryota</taxon>
        <taxon>Fungi</taxon>
        <taxon>Dikarya</taxon>
        <taxon>Basidiomycota</taxon>
        <taxon>Agaricomycotina</taxon>
        <taxon>Agaricomycetes</taxon>
        <taxon>Agaricomycetidae</taxon>
        <taxon>Agaricales</taxon>
        <taxon>Marasmiineae</taxon>
        <taxon>Physalacriaceae</taxon>
        <taxon>Armillaria</taxon>
    </lineage>
</organism>
<dbReference type="SUPFAM" id="SSF52799">
    <property type="entry name" value="(Phosphotyrosine protein) phosphatases II"/>
    <property type="match status" value="1"/>
</dbReference>
<proteinExistence type="predicted"/>
<gene>
    <name evidence="1" type="ORF">IW261DRAFT_1604529</name>
</gene>
<dbReference type="AlphaFoldDB" id="A0AA39TFN4"/>
<sequence length="154" mass="16933">MASSVESVQTFLEVHEEILTIAGPAFHAILRHSIDNPEELTLAHCTAGKDPTGLVCAVLLMMLGVDDQDTVNDYALTAHGLEPAIPLLTARFQKNPVFPDNIEGAIKWAVRETMVATLQMIREKVCGAEGYIKAYTSLEDQDREMLRQTPLISV</sequence>
<dbReference type="GO" id="GO:0004721">
    <property type="term" value="F:phosphoprotein phosphatase activity"/>
    <property type="evidence" value="ECO:0007669"/>
    <property type="project" value="InterPro"/>
</dbReference>
<keyword evidence="2" id="KW-1185">Reference proteome</keyword>
<dbReference type="Pfam" id="PF13350">
    <property type="entry name" value="Y_phosphatase3"/>
    <property type="match status" value="1"/>
</dbReference>
<dbReference type="InterPro" id="IPR029021">
    <property type="entry name" value="Prot-tyrosine_phosphatase-like"/>
</dbReference>
<name>A0AA39TFN4_9AGAR</name>
<accession>A0AA39TFN4</accession>
<protein>
    <submittedName>
        <fullName evidence="1">Protein-tyrosine phosphatase-like protein</fullName>
    </submittedName>
</protein>
<reference evidence="1" key="1">
    <citation type="submission" date="2023-06" db="EMBL/GenBank/DDBJ databases">
        <authorList>
            <consortium name="Lawrence Berkeley National Laboratory"/>
            <person name="Ahrendt S."/>
            <person name="Sahu N."/>
            <person name="Indic B."/>
            <person name="Wong-Bajracharya J."/>
            <person name="Merenyi Z."/>
            <person name="Ke H.-M."/>
            <person name="Monk M."/>
            <person name="Kocsube S."/>
            <person name="Drula E."/>
            <person name="Lipzen A."/>
            <person name="Balint B."/>
            <person name="Henrissat B."/>
            <person name="Andreopoulos B."/>
            <person name="Martin F.M."/>
            <person name="Harder C.B."/>
            <person name="Rigling D."/>
            <person name="Ford K.L."/>
            <person name="Foster G.D."/>
            <person name="Pangilinan J."/>
            <person name="Papanicolaou A."/>
            <person name="Barry K."/>
            <person name="LaButti K."/>
            <person name="Viragh M."/>
            <person name="Koriabine M."/>
            <person name="Yan M."/>
            <person name="Riley R."/>
            <person name="Champramary S."/>
            <person name="Plett K.L."/>
            <person name="Tsai I.J."/>
            <person name="Slot J."/>
            <person name="Sipos G."/>
            <person name="Plett J."/>
            <person name="Nagy L.G."/>
            <person name="Grigoriev I.V."/>
        </authorList>
    </citation>
    <scope>NUCLEOTIDE SEQUENCE</scope>
    <source>
        <strain evidence="1">ICMP 16352</strain>
    </source>
</reference>